<dbReference type="OrthoDB" id="21516at2"/>
<dbReference type="GO" id="GO:0007165">
    <property type="term" value="P:signal transduction"/>
    <property type="evidence" value="ECO:0007669"/>
    <property type="project" value="InterPro"/>
</dbReference>
<dbReference type="SMART" id="SM00260">
    <property type="entry name" value="CheW"/>
    <property type="match status" value="1"/>
</dbReference>
<dbReference type="RefSeq" id="WP_038494942.1">
    <property type="nucleotide sequence ID" value="NZ_BCTH01000071.1"/>
</dbReference>
<dbReference type="GO" id="GO:0006935">
    <property type="term" value="P:chemotaxis"/>
    <property type="evidence" value="ECO:0007669"/>
    <property type="project" value="InterPro"/>
</dbReference>
<comment type="subcellular location">
    <subcellularLocation>
        <location evidence="1">Cytoplasm</location>
    </subcellularLocation>
</comment>
<evidence type="ECO:0000256" key="3">
    <source>
        <dbReference type="ARBA" id="ARBA00022490"/>
    </source>
</evidence>
<gene>
    <name evidence="5" type="ORF">GJA_3908</name>
</gene>
<dbReference type="HOGENOM" id="CLU_108791_0_0_4"/>
<evidence type="ECO:0000313" key="5">
    <source>
        <dbReference type="EMBL" id="CDG84519.1"/>
    </source>
</evidence>
<keyword evidence="6" id="KW-1185">Reference proteome</keyword>
<dbReference type="InterPro" id="IPR039315">
    <property type="entry name" value="CheW"/>
</dbReference>
<dbReference type="Gene3D" id="2.40.50.180">
    <property type="entry name" value="CheA-289, Domain 4"/>
    <property type="match status" value="1"/>
</dbReference>
<dbReference type="InterPro" id="IPR036061">
    <property type="entry name" value="CheW-like_dom_sf"/>
</dbReference>
<dbReference type="SUPFAM" id="SSF50341">
    <property type="entry name" value="CheW-like"/>
    <property type="match status" value="1"/>
</dbReference>
<dbReference type="Proteomes" id="UP000027604">
    <property type="component" value="Chromosome I"/>
</dbReference>
<evidence type="ECO:0000256" key="1">
    <source>
        <dbReference type="ARBA" id="ARBA00004496"/>
    </source>
</evidence>
<dbReference type="EMBL" id="HG322949">
    <property type="protein sequence ID" value="CDG84519.1"/>
    <property type="molecule type" value="Genomic_DNA"/>
</dbReference>
<sequence>MTIPASPIETLVTITDCWNSIGVVGDQSCDKLVQHIHCRNCAVYADAAQRNLQRVVGDDYQQEWARHFRAGSAARDQSDSSVLVFRIGREWLALPTKIFLSVAPQAKPHVLPHRGGRGLTGIVNVGGKLYPCMSLATLLGIDEHDVAPVKGRHTFARLLLMTWEEQTFALPVADLHGIVRYASSTMQSPAATINKGLSRFLSGVISHDDMHIGCLDAALIGHQLARLLR</sequence>
<evidence type="ECO:0000313" key="6">
    <source>
        <dbReference type="Proteomes" id="UP000027604"/>
    </source>
</evidence>
<evidence type="ECO:0000256" key="2">
    <source>
        <dbReference type="ARBA" id="ARBA00021483"/>
    </source>
</evidence>
<dbReference type="PANTHER" id="PTHR22617:SF45">
    <property type="entry name" value="CHEMOTAXIS PROTEIN CHEW"/>
    <property type="match status" value="1"/>
</dbReference>
<dbReference type="KEGG" id="jag:GJA_3908"/>
<accession>W0V6R9</accession>
<dbReference type="PANTHER" id="PTHR22617">
    <property type="entry name" value="CHEMOTAXIS SENSOR HISTIDINE KINASE-RELATED"/>
    <property type="match status" value="1"/>
</dbReference>
<dbReference type="eggNOG" id="COG0835">
    <property type="taxonomic scope" value="Bacteria"/>
</dbReference>
<proteinExistence type="predicted"/>
<dbReference type="STRING" id="1349767.GJA_3908"/>
<organism evidence="5 6">
    <name type="scientific">Janthinobacterium agaricidamnosum NBRC 102515 = DSM 9628</name>
    <dbReference type="NCBI Taxonomy" id="1349767"/>
    <lineage>
        <taxon>Bacteria</taxon>
        <taxon>Pseudomonadati</taxon>
        <taxon>Pseudomonadota</taxon>
        <taxon>Betaproteobacteria</taxon>
        <taxon>Burkholderiales</taxon>
        <taxon>Oxalobacteraceae</taxon>
        <taxon>Janthinobacterium</taxon>
    </lineage>
</organism>
<keyword evidence="3" id="KW-0963">Cytoplasm</keyword>
<dbReference type="Gene3D" id="2.30.30.40">
    <property type="entry name" value="SH3 Domains"/>
    <property type="match status" value="1"/>
</dbReference>
<evidence type="ECO:0000259" key="4">
    <source>
        <dbReference type="PROSITE" id="PS50851"/>
    </source>
</evidence>
<name>W0V6R9_9BURK</name>
<dbReference type="PATRIC" id="fig|1349767.4.peg.493"/>
<dbReference type="AlphaFoldDB" id="W0V6R9"/>
<reference evidence="5 6" key="1">
    <citation type="journal article" date="2015" name="Genome Announc.">
        <title>Genome Sequence of Mushroom Soft-Rot Pathogen Janthinobacterium agaricidamnosum.</title>
        <authorList>
            <person name="Graupner K."/>
            <person name="Lackner G."/>
            <person name="Hertweck C."/>
        </authorList>
    </citation>
    <scope>NUCLEOTIDE SEQUENCE [LARGE SCALE GENOMIC DNA]</scope>
    <source>
        <strain evidence="6">NBRC 102515 / DSM 9628</strain>
    </source>
</reference>
<dbReference type="InterPro" id="IPR002545">
    <property type="entry name" value="CheW-lke_dom"/>
</dbReference>
<protein>
    <recommendedName>
        <fullName evidence="2">Chemotaxis protein CheW</fullName>
    </recommendedName>
</protein>
<feature type="domain" description="CheW-like" evidence="4">
    <location>
        <begin position="79"/>
        <end position="226"/>
    </location>
</feature>
<dbReference type="PROSITE" id="PS50851">
    <property type="entry name" value="CHEW"/>
    <property type="match status" value="1"/>
</dbReference>
<dbReference type="GO" id="GO:0005829">
    <property type="term" value="C:cytosol"/>
    <property type="evidence" value="ECO:0007669"/>
    <property type="project" value="TreeGrafter"/>
</dbReference>
<dbReference type="Pfam" id="PF01584">
    <property type="entry name" value="CheW"/>
    <property type="match status" value="1"/>
</dbReference>